<dbReference type="EMBL" id="JAYKBV010000012">
    <property type="protein sequence ID" value="MEB3040870.1"/>
    <property type="molecule type" value="Genomic_DNA"/>
</dbReference>
<accession>A0ABU5YAS7</accession>
<protein>
    <recommendedName>
        <fullName evidence="4">Sugar-binding protein</fullName>
    </recommendedName>
</protein>
<organism evidence="2 3">
    <name type="scientific">Capnocytophaga gingivalis</name>
    <dbReference type="NCBI Taxonomy" id="1017"/>
    <lineage>
        <taxon>Bacteria</taxon>
        <taxon>Pseudomonadati</taxon>
        <taxon>Bacteroidota</taxon>
        <taxon>Flavobacteriia</taxon>
        <taxon>Flavobacteriales</taxon>
        <taxon>Flavobacteriaceae</taxon>
        <taxon>Capnocytophaga</taxon>
    </lineage>
</organism>
<gene>
    <name evidence="2" type="ORF">VJJ49_09260</name>
</gene>
<keyword evidence="1" id="KW-0732">Signal</keyword>
<evidence type="ECO:0000313" key="3">
    <source>
        <dbReference type="Proteomes" id="UP001324270"/>
    </source>
</evidence>
<sequence length="254" mass="30089">MMKICRLLYICCLWGVFSFSYGQHRTDWSRERLQKAIKTLRIKGYHVIENGSMAQKGALIAEMNLEKTFDSQGNIILEIYFDDKNAETLRYEYVYNAQGVKKYKLHLNPKKEKVGLTLFNCDAQGNVTKEETYDQNGDLEYSALFVYNDKGLAKESNFLREDFSMKIHSSYDSKGRLLEQEQHIVDKGENIFNKGKYRYNGHGDYDRILSLLKRNFAQKNTFHYKYDKNGNWVERFEYQDGKPKTIIERQIEYF</sequence>
<keyword evidence="3" id="KW-1185">Reference proteome</keyword>
<feature type="signal peptide" evidence="1">
    <location>
        <begin position="1"/>
        <end position="22"/>
    </location>
</feature>
<proteinExistence type="predicted"/>
<evidence type="ECO:0000313" key="2">
    <source>
        <dbReference type="EMBL" id="MEB3040870.1"/>
    </source>
</evidence>
<dbReference type="Gene3D" id="2.180.10.10">
    <property type="entry name" value="RHS repeat-associated core"/>
    <property type="match status" value="1"/>
</dbReference>
<comment type="caution">
    <text evidence="2">The sequence shown here is derived from an EMBL/GenBank/DDBJ whole genome shotgun (WGS) entry which is preliminary data.</text>
</comment>
<dbReference type="RefSeq" id="WP_276884194.1">
    <property type="nucleotide sequence ID" value="NZ_CAURQZ010000003.1"/>
</dbReference>
<name>A0ABU5YAS7_9FLAO</name>
<evidence type="ECO:0008006" key="4">
    <source>
        <dbReference type="Google" id="ProtNLM"/>
    </source>
</evidence>
<feature type="chain" id="PRO_5045492078" description="Sugar-binding protein" evidence="1">
    <location>
        <begin position="23"/>
        <end position="254"/>
    </location>
</feature>
<evidence type="ECO:0000256" key="1">
    <source>
        <dbReference type="SAM" id="SignalP"/>
    </source>
</evidence>
<dbReference type="Proteomes" id="UP001324270">
    <property type="component" value="Unassembled WGS sequence"/>
</dbReference>
<reference evidence="2 3" key="1">
    <citation type="submission" date="2023-12" db="EMBL/GenBank/DDBJ databases">
        <title>Genomic sequences of Capnocytophaga and Parvimonas strains.</title>
        <authorList>
            <person name="Watt R.M."/>
            <person name="Wang M."/>
            <person name="Yang T."/>
            <person name="Tong W.M."/>
        </authorList>
    </citation>
    <scope>NUCLEOTIDE SEQUENCE [LARGE SCALE GENOMIC DNA]</scope>
    <source>
        <strain evidence="2 3">CCUG 13156</strain>
    </source>
</reference>